<comment type="caution">
    <text evidence="11">The sequence shown here is derived from an EMBL/GenBank/DDBJ whole genome shotgun (WGS) entry which is preliminary data.</text>
</comment>
<feature type="compositionally biased region" description="Low complexity" evidence="10">
    <location>
        <begin position="13"/>
        <end position="22"/>
    </location>
</feature>
<feature type="region of interest" description="Disordered" evidence="10">
    <location>
        <begin position="1"/>
        <end position="28"/>
    </location>
</feature>
<evidence type="ECO:0000256" key="7">
    <source>
        <dbReference type="ARBA" id="ARBA00023242"/>
    </source>
</evidence>
<evidence type="ECO:0000256" key="6">
    <source>
        <dbReference type="ARBA" id="ARBA00023163"/>
    </source>
</evidence>
<evidence type="ECO:0000313" key="12">
    <source>
        <dbReference type="Proteomes" id="UP001353858"/>
    </source>
</evidence>
<keyword evidence="7" id="KW-0539">Nucleus</keyword>
<gene>
    <name evidence="11" type="ORF">RN001_009484</name>
</gene>
<comment type="subcellular location">
    <subcellularLocation>
        <location evidence="1">Nucleus</location>
    </subcellularLocation>
</comment>
<protein>
    <recommendedName>
        <fullName evidence="3">Mediator of RNA polymerase II transcription subunit 29</fullName>
    </recommendedName>
    <alternativeName>
        <fullName evidence="9">Mediator complex subunit 29</fullName>
    </alternativeName>
    <alternativeName>
        <fullName evidence="8">Protein intersex</fullName>
    </alternativeName>
</protein>
<evidence type="ECO:0000256" key="10">
    <source>
        <dbReference type="SAM" id="MobiDB-lite"/>
    </source>
</evidence>
<evidence type="ECO:0000256" key="8">
    <source>
        <dbReference type="ARBA" id="ARBA00030916"/>
    </source>
</evidence>
<sequence>MNVPGIGIPPQPQQQQQQQQQQPPQPLDNISKIKTLIGPLRESLSNTIKTAAQTLNQNSQVDVGSLKGVDQQIPRFDKCLEEFYSICDQVELHLKTSIKCLSQGESSNRYLQLPVAPTRNENLGIPDNTLTYPQFLSTVNAQIAFTKEIHDTLVAAAQNISPSD</sequence>
<evidence type="ECO:0000256" key="4">
    <source>
        <dbReference type="ARBA" id="ARBA00023015"/>
    </source>
</evidence>
<accession>A0AAN7QGC3</accession>
<keyword evidence="5" id="KW-0010">Activator</keyword>
<dbReference type="AlphaFoldDB" id="A0AAN7QGC3"/>
<evidence type="ECO:0000256" key="5">
    <source>
        <dbReference type="ARBA" id="ARBA00023159"/>
    </source>
</evidence>
<evidence type="ECO:0000256" key="1">
    <source>
        <dbReference type="ARBA" id="ARBA00004123"/>
    </source>
</evidence>
<dbReference type="GO" id="GO:0016592">
    <property type="term" value="C:mediator complex"/>
    <property type="evidence" value="ECO:0007669"/>
    <property type="project" value="InterPro"/>
</dbReference>
<proteinExistence type="inferred from homology"/>
<comment type="similarity">
    <text evidence="2">Belongs to the Mediator complex subunit 29 family.</text>
</comment>
<dbReference type="GO" id="GO:0006357">
    <property type="term" value="P:regulation of transcription by RNA polymerase II"/>
    <property type="evidence" value="ECO:0007669"/>
    <property type="project" value="TreeGrafter"/>
</dbReference>
<keyword evidence="4" id="KW-0805">Transcription regulation</keyword>
<evidence type="ECO:0000256" key="3">
    <source>
        <dbReference type="ARBA" id="ARBA00019684"/>
    </source>
</evidence>
<dbReference type="PANTHER" id="PTHR28314">
    <property type="entry name" value="MEDIATOR OF RNA POLYMERASE II TRANSCRIPTION SUBUNIT 29"/>
    <property type="match status" value="1"/>
</dbReference>
<evidence type="ECO:0000256" key="9">
    <source>
        <dbReference type="ARBA" id="ARBA00031963"/>
    </source>
</evidence>
<evidence type="ECO:0000313" key="11">
    <source>
        <dbReference type="EMBL" id="KAK4876978.1"/>
    </source>
</evidence>
<dbReference type="Pfam" id="PF11568">
    <property type="entry name" value="Med29"/>
    <property type="match status" value="1"/>
</dbReference>
<dbReference type="EMBL" id="JARPUR010000004">
    <property type="protein sequence ID" value="KAK4876978.1"/>
    <property type="molecule type" value="Genomic_DNA"/>
</dbReference>
<organism evidence="11 12">
    <name type="scientific">Aquatica leii</name>
    <dbReference type="NCBI Taxonomy" id="1421715"/>
    <lineage>
        <taxon>Eukaryota</taxon>
        <taxon>Metazoa</taxon>
        <taxon>Ecdysozoa</taxon>
        <taxon>Arthropoda</taxon>
        <taxon>Hexapoda</taxon>
        <taxon>Insecta</taxon>
        <taxon>Pterygota</taxon>
        <taxon>Neoptera</taxon>
        <taxon>Endopterygota</taxon>
        <taxon>Coleoptera</taxon>
        <taxon>Polyphaga</taxon>
        <taxon>Elateriformia</taxon>
        <taxon>Elateroidea</taxon>
        <taxon>Lampyridae</taxon>
        <taxon>Luciolinae</taxon>
        <taxon>Aquatica</taxon>
    </lineage>
</organism>
<dbReference type="InterPro" id="IPR021018">
    <property type="entry name" value="Mediator_Med29_met"/>
</dbReference>
<dbReference type="GO" id="GO:0003712">
    <property type="term" value="F:transcription coregulator activity"/>
    <property type="evidence" value="ECO:0007669"/>
    <property type="project" value="TreeGrafter"/>
</dbReference>
<dbReference type="Proteomes" id="UP001353858">
    <property type="component" value="Unassembled WGS sequence"/>
</dbReference>
<dbReference type="PANTHER" id="PTHR28314:SF1">
    <property type="entry name" value="MEDIATOR OF RNA POLYMERASE II TRANSCRIPTION SUBUNIT 29"/>
    <property type="match status" value="1"/>
</dbReference>
<keyword evidence="12" id="KW-1185">Reference proteome</keyword>
<evidence type="ECO:0000256" key="2">
    <source>
        <dbReference type="ARBA" id="ARBA00009851"/>
    </source>
</evidence>
<name>A0AAN7QGC3_9COLE</name>
<reference evidence="12" key="1">
    <citation type="submission" date="2023-01" db="EMBL/GenBank/DDBJ databases">
        <title>Key to firefly adult light organ development and bioluminescence: homeobox transcription factors regulate luciferase expression and transportation to peroxisome.</title>
        <authorList>
            <person name="Fu X."/>
        </authorList>
    </citation>
    <scope>NUCLEOTIDE SEQUENCE [LARGE SCALE GENOMIC DNA]</scope>
</reference>
<keyword evidence="6" id="KW-0804">Transcription</keyword>